<feature type="transmembrane region" description="Helical" evidence="2">
    <location>
        <begin position="45"/>
        <end position="67"/>
    </location>
</feature>
<organism evidence="4 5">
    <name type="scientific">Algoriphagus boritolerans DSM 17298 = JCM 18970</name>
    <dbReference type="NCBI Taxonomy" id="1120964"/>
    <lineage>
        <taxon>Bacteria</taxon>
        <taxon>Pseudomonadati</taxon>
        <taxon>Bacteroidota</taxon>
        <taxon>Cytophagia</taxon>
        <taxon>Cytophagales</taxon>
        <taxon>Cyclobacteriaceae</taxon>
        <taxon>Algoriphagus</taxon>
    </lineage>
</organism>
<keyword evidence="2" id="KW-0472">Membrane</keyword>
<dbReference type="InterPro" id="IPR010559">
    <property type="entry name" value="Sig_transdc_His_kin_internal"/>
</dbReference>
<evidence type="ECO:0000313" key="4">
    <source>
        <dbReference type="EMBL" id="SEG35459.1"/>
    </source>
</evidence>
<dbReference type="Pfam" id="PF06580">
    <property type="entry name" value="His_kinase"/>
    <property type="match status" value="1"/>
</dbReference>
<evidence type="ECO:0000259" key="3">
    <source>
        <dbReference type="Pfam" id="PF06580"/>
    </source>
</evidence>
<keyword evidence="2" id="KW-1133">Transmembrane helix</keyword>
<keyword evidence="5" id="KW-1185">Reference proteome</keyword>
<feature type="transmembrane region" description="Helical" evidence="2">
    <location>
        <begin position="7"/>
        <end position="25"/>
    </location>
</feature>
<feature type="coiled-coil region" evidence="1">
    <location>
        <begin position="133"/>
        <end position="160"/>
    </location>
</feature>
<gene>
    <name evidence="4" type="ORF">SAMN03080598_03502</name>
</gene>
<protein>
    <submittedName>
        <fullName evidence="4">Histidine kinase</fullName>
    </submittedName>
</protein>
<dbReference type="InterPro" id="IPR050640">
    <property type="entry name" value="Bact_2-comp_sensor_kinase"/>
</dbReference>
<accession>A0A1H5ZG60</accession>
<evidence type="ECO:0000256" key="2">
    <source>
        <dbReference type="SAM" id="Phobius"/>
    </source>
</evidence>
<dbReference type="STRING" id="1120964.GCA_001313265_06483"/>
<dbReference type="EMBL" id="FNVR01000027">
    <property type="protein sequence ID" value="SEG35459.1"/>
    <property type="molecule type" value="Genomic_DNA"/>
</dbReference>
<proteinExistence type="predicted"/>
<dbReference type="OrthoDB" id="9792992at2"/>
<keyword evidence="2" id="KW-0812">Transmembrane</keyword>
<dbReference type="PANTHER" id="PTHR34220">
    <property type="entry name" value="SENSOR HISTIDINE KINASE YPDA"/>
    <property type="match status" value="1"/>
</dbReference>
<dbReference type="PANTHER" id="PTHR34220:SF7">
    <property type="entry name" value="SENSOR HISTIDINE KINASE YPDA"/>
    <property type="match status" value="1"/>
</dbReference>
<dbReference type="RefSeq" id="WP_103926101.1">
    <property type="nucleotide sequence ID" value="NZ_FNVR01000027.1"/>
</dbReference>
<dbReference type="GO" id="GO:0000155">
    <property type="term" value="F:phosphorelay sensor kinase activity"/>
    <property type="evidence" value="ECO:0007669"/>
    <property type="project" value="InterPro"/>
</dbReference>
<dbReference type="GO" id="GO:0016020">
    <property type="term" value="C:membrane"/>
    <property type="evidence" value="ECO:0007669"/>
    <property type="project" value="InterPro"/>
</dbReference>
<evidence type="ECO:0000256" key="1">
    <source>
        <dbReference type="SAM" id="Coils"/>
    </source>
</evidence>
<sequence>MKSKAKFQIISWIILFAVLGYWLLVAKDLIKLELENDFENHLGSISLYLLSWSTVFGAATIVAWLNFRFIFLPWRTARLSNPLFVGLELGVLIVVFEFLQWTIQNEPSLIEDNLTVTLFIGLYFLCFAWLADLSHAKKRQRQLTQEKDRAELKLLQSQLNPHFLFNALNTTYSTAISEESTKTAAQILQLADMMRFAIEKSKLDFISVEEEISFLEKYIQLQLDRFAGSDQKWVRSSLNWDGVDVQISPMLIQPFLENAFKFTQFGSDSAEPRLEIDLKVAEGVMNFLVKNSFSAEQVAANQGTGSGIELVRQRLESIYPNRHLLKIETSKNLCCVLLMINLNN</sequence>
<name>A0A1H5ZG60_9BACT</name>
<dbReference type="AlphaFoldDB" id="A0A1H5ZG60"/>
<feature type="domain" description="Signal transduction histidine kinase internal region" evidence="3">
    <location>
        <begin position="150"/>
        <end position="227"/>
    </location>
</feature>
<feature type="transmembrane region" description="Helical" evidence="2">
    <location>
        <begin position="113"/>
        <end position="131"/>
    </location>
</feature>
<keyword evidence="4" id="KW-0808">Transferase</keyword>
<keyword evidence="4" id="KW-0418">Kinase</keyword>
<dbReference type="Proteomes" id="UP000236736">
    <property type="component" value="Unassembled WGS sequence"/>
</dbReference>
<evidence type="ECO:0000313" key="5">
    <source>
        <dbReference type="Proteomes" id="UP000236736"/>
    </source>
</evidence>
<reference evidence="5" key="1">
    <citation type="submission" date="2016-10" db="EMBL/GenBank/DDBJ databases">
        <authorList>
            <person name="Varghese N."/>
            <person name="Submissions S."/>
        </authorList>
    </citation>
    <scope>NUCLEOTIDE SEQUENCE [LARGE SCALE GENOMIC DNA]</scope>
    <source>
        <strain evidence="5">DSM 17298</strain>
    </source>
</reference>
<keyword evidence="1" id="KW-0175">Coiled coil</keyword>
<feature type="transmembrane region" description="Helical" evidence="2">
    <location>
        <begin position="79"/>
        <end position="101"/>
    </location>
</feature>